<protein>
    <submittedName>
        <fullName evidence="2">DUF4097 family beta strand repeat-containing protein</fullName>
    </submittedName>
</protein>
<evidence type="ECO:0000259" key="1">
    <source>
        <dbReference type="Pfam" id="PF13349"/>
    </source>
</evidence>
<evidence type="ECO:0000313" key="3">
    <source>
        <dbReference type="Proteomes" id="UP001499930"/>
    </source>
</evidence>
<dbReference type="EMBL" id="BAAAWD010000013">
    <property type="protein sequence ID" value="GAA3017687.1"/>
    <property type="molecule type" value="Genomic_DNA"/>
</dbReference>
<feature type="domain" description="DUF4097" evidence="1">
    <location>
        <begin position="14"/>
        <end position="221"/>
    </location>
</feature>
<keyword evidence="3" id="KW-1185">Reference proteome</keyword>
<accession>A0ABN3Y447</accession>
<evidence type="ECO:0000313" key="2">
    <source>
        <dbReference type="EMBL" id="GAA3017687.1"/>
    </source>
</evidence>
<organism evidence="2 3">
    <name type="scientific">Streptosporangium longisporum</name>
    <dbReference type="NCBI Taxonomy" id="46187"/>
    <lineage>
        <taxon>Bacteria</taxon>
        <taxon>Bacillati</taxon>
        <taxon>Actinomycetota</taxon>
        <taxon>Actinomycetes</taxon>
        <taxon>Streptosporangiales</taxon>
        <taxon>Streptosporangiaceae</taxon>
        <taxon>Streptosporangium</taxon>
    </lineage>
</organism>
<dbReference type="RefSeq" id="WP_344898848.1">
    <property type="nucleotide sequence ID" value="NZ_BAAAWD010000013.1"/>
</dbReference>
<proteinExistence type="predicted"/>
<name>A0ABN3Y447_9ACTN</name>
<dbReference type="Proteomes" id="UP001499930">
    <property type="component" value="Unassembled WGS sequence"/>
</dbReference>
<gene>
    <name evidence="2" type="ORF">GCM10017559_47000</name>
</gene>
<dbReference type="InterPro" id="IPR025164">
    <property type="entry name" value="Toastrack_DUF4097"/>
</dbReference>
<sequence length="225" mass="23280">MQKFDTPTPVTAVLDVPAGRIHLIAADRTDTAVEVRPANATKNRDVKAAQQTEITYTDGTLHITAPKAKNQLLGAPGAIEITVQLPTGSHIQATAASADLRGVGRLGDVTFDSACGSAKLDETTAARLTLQSGDLTVGRLNGPAQLSTHKGDLRITEAVHGTLTLRTDSGDIHIGATRGACATLDAGTTHGRIHNALTNTGTNGTDTDLTIHATTSHGDITARSL</sequence>
<dbReference type="Pfam" id="PF13349">
    <property type="entry name" value="DUF4097"/>
    <property type="match status" value="1"/>
</dbReference>
<comment type="caution">
    <text evidence="2">The sequence shown here is derived from an EMBL/GenBank/DDBJ whole genome shotgun (WGS) entry which is preliminary data.</text>
</comment>
<reference evidence="2 3" key="1">
    <citation type="journal article" date="2019" name="Int. J. Syst. Evol. Microbiol.">
        <title>The Global Catalogue of Microorganisms (GCM) 10K type strain sequencing project: providing services to taxonomists for standard genome sequencing and annotation.</title>
        <authorList>
            <consortium name="The Broad Institute Genomics Platform"/>
            <consortium name="The Broad Institute Genome Sequencing Center for Infectious Disease"/>
            <person name="Wu L."/>
            <person name="Ma J."/>
        </authorList>
    </citation>
    <scope>NUCLEOTIDE SEQUENCE [LARGE SCALE GENOMIC DNA]</scope>
    <source>
        <strain evidence="2 3">JCM 3106</strain>
    </source>
</reference>